<proteinExistence type="predicted"/>
<sequence>MNKLLAPPHIKKANEQMPQGRGATPYVEYTPFENTQSRISFDLNHDITINQYPKWFHRPHLASIPPPDEATEESRITSAALPVDLH</sequence>
<protein>
    <submittedName>
        <fullName evidence="2">Uncharacterized protein</fullName>
    </submittedName>
</protein>
<feature type="region of interest" description="Disordered" evidence="1">
    <location>
        <begin position="58"/>
        <end position="86"/>
    </location>
</feature>
<gene>
    <name evidence="2" type="ORF">HNO84_18060</name>
</gene>
<accession>A0ABX2M0K6</accession>
<comment type="caution">
    <text evidence="2">The sequence shown here is derived from an EMBL/GenBank/DDBJ whole genome shotgun (WGS) entry which is preliminary data.</text>
</comment>
<evidence type="ECO:0000256" key="1">
    <source>
        <dbReference type="SAM" id="MobiDB-lite"/>
    </source>
</evidence>
<dbReference type="Proteomes" id="UP000536746">
    <property type="component" value="Unassembled WGS sequence"/>
</dbReference>
<reference evidence="2 3" key="1">
    <citation type="journal article" date="2020" name="Front. Plant Sci.">
        <title>Isolation of Rhizosphere Bacteria That Improve Quality and Water Stress Tolerance in Greenhouse Ornamentals.</title>
        <authorList>
            <person name="Nordstedt N.P."/>
            <person name="Jones M.L."/>
        </authorList>
    </citation>
    <scope>NUCLEOTIDE SEQUENCE [LARGE SCALE GENOMIC DNA]</scope>
    <source>
        <strain evidence="2 3">C6C2</strain>
    </source>
</reference>
<name>A0ABX2M0K6_9BURK</name>
<keyword evidence="3" id="KW-1185">Reference proteome</keyword>
<dbReference type="EMBL" id="JABFMT010000023">
    <property type="protein sequence ID" value="NUU03518.1"/>
    <property type="molecule type" value="Genomic_DNA"/>
</dbReference>
<organism evidence="2 3">
    <name type="scientific">Herbaspirillum robiniae</name>
    <dbReference type="NCBI Taxonomy" id="2014887"/>
    <lineage>
        <taxon>Bacteria</taxon>
        <taxon>Pseudomonadati</taxon>
        <taxon>Pseudomonadota</taxon>
        <taxon>Betaproteobacteria</taxon>
        <taxon>Burkholderiales</taxon>
        <taxon>Oxalobacteraceae</taxon>
        <taxon>Herbaspirillum</taxon>
    </lineage>
</organism>
<feature type="region of interest" description="Disordered" evidence="1">
    <location>
        <begin position="1"/>
        <end position="23"/>
    </location>
</feature>
<dbReference type="RefSeq" id="WP_175354791.1">
    <property type="nucleotide sequence ID" value="NZ_JABFMT010000023.1"/>
</dbReference>
<evidence type="ECO:0000313" key="3">
    <source>
        <dbReference type="Proteomes" id="UP000536746"/>
    </source>
</evidence>
<evidence type="ECO:0000313" key="2">
    <source>
        <dbReference type="EMBL" id="NUU03518.1"/>
    </source>
</evidence>